<keyword evidence="3" id="KW-0813">Transport</keyword>
<feature type="transmembrane region" description="Helical" evidence="10">
    <location>
        <begin position="44"/>
        <end position="62"/>
    </location>
</feature>
<keyword evidence="6" id="KW-0029">Amino-acid transport</keyword>
<evidence type="ECO:0000256" key="5">
    <source>
        <dbReference type="ARBA" id="ARBA00022692"/>
    </source>
</evidence>
<dbReference type="GO" id="GO:0005290">
    <property type="term" value="F:L-histidine transmembrane transporter activity"/>
    <property type="evidence" value="ECO:0007669"/>
    <property type="project" value="TreeGrafter"/>
</dbReference>
<feature type="transmembrane region" description="Helical" evidence="10">
    <location>
        <begin position="220"/>
        <end position="239"/>
    </location>
</feature>
<dbReference type="InterPro" id="IPR013057">
    <property type="entry name" value="AA_transpt_TM"/>
</dbReference>
<dbReference type="GO" id="GO:0000329">
    <property type="term" value="C:fungal-type vacuole membrane"/>
    <property type="evidence" value="ECO:0007669"/>
    <property type="project" value="TreeGrafter"/>
</dbReference>
<dbReference type="GO" id="GO:0015194">
    <property type="term" value="F:L-serine transmembrane transporter activity"/>
    <property type="evidence" value="ECO:0007669"/>
    <property type="project" value="TreeGrafter"/>
</dbReference>
<accession>A0AAN6RYU2</accession>
<comment type="subcellular location">
    <subcellularLocation>
        <location evidence="1">Vacuole membrane</location>
        <topology evidence="1">Multi-pass membrane protein</topology>
    </subcellularLocation>
</comment>
<feature type="transmembrane region" description="Helical" evidence="10">
    <location>
        <begin position="385"/>
        <end position="403"/>
    </location>
</feature>
<dbReference type="GO" id="GO:0061459">
    <property type="term" value="F:L-arginine transmembrane transporter activity"/>
    <property type="evidence" value="ECO:0007669"/>
    <property type="project" value="TreeGrafter"/>
</dbReference>
<comment type="caution">
    <text evidence="12">The sequence shown here is derived from an EMBL/GenBank/DDBJ whole genome shotgun (WGS) entry which is preliminary data.</text>
</comment>
<proteinExistence type="inferred from homology"/>
<feature type="domain" description="Amino acid transporter transmembrane" evidence="11">
    <location>
        <begin position="36"/>
        <end position="446"/>
    </location>
</feature>
<evidence type="ECO:0000256" key="2">
    <source>
        <dbReference type="ARBA" id="ARBA00008066"/>
    </source>
</evidence>
<dbReference type="EMBL" id="MU853952">
    <property type="protein sequence ID" value="KAK3934907.1"/>
    <property type="molecule type" value="Genomic_DNA"/>
</dbReference>
<keyword evidence="5 10" id="KW-0812">Transmembrane</keyword>
<feature type="transmembrane region" description="Helical" evidence="10">
    <location>
        <begin position="298"/>
        <end position="319"/>
    </location>
</feature>
<dbReference type="PANTHER" id="PTHR22950:SF678">
    <property type="entry name" value="VACUOLAR AMINO ACID TRANSPORTER 5-RELATED"/>
    <property type="match status" value="1"/>
</dbReference>
<dbReference type="GO" id="GO:0005313">
    <property type="term" value="F:L-glutamate transmembrane transporter activity"/>
    <property type="evidence" value="ECO:0007669"/>
    <property type="project" value="TreeGrafter"/>
</dbReference>
<feature type="region of interest" description="Disordered" evidence="9">
    <location>
        <begin position="1"/>
        <end position="36"/>
    </location>
</feature>
<gene>
    <name evidence="12" type="ORF">QBC46DRAFT_398702</name>
</gene>
<evidence type="ECO:0000256" key="1">
    <source>
        <dbReference type="ARBA" id="ARBA00004128"/>
    </source>
</evidence>
<evidence type="ECO:0000256" key="8">
    <source>
        <dbReference type="ARBA" id="ARBA00023136"/>
    </source>
</evidence>
<evidence type="ECO:0000256" key="7">
    <source>
        <dbReference type="ARBA" id="ARBA00022989"/>
    </source>
</evidence>
<dbReference type="Proteomes" id="UP001303473">
    <property type="component" value="Unassembled WGS sequence"/>
</dbReference>
<protein>
    <submittedName>
        <fullName evidence="12">Transmembrane amino acid transporter protein-domain-containing protein</fullName>
    </submittedName>
</protein>
<keyword evidence="4" id="KW-0926">Vacuole</keyword>
<evidence type="ECO:0000256" key="4">
    <source>
        <dbReference type="ARBA" id="ARBA00022554"/>
    </source>
</evidence>
<feature type="transmembrane region" description="Helical" evidence="10">
    <location>
        <begin position="110"/>
        <end position="136"/>
    </location>
</feature>
<evidence type="ECO:0000313" key="12">
    <source>
        <dbReference type="EMBL" id="KAK3934907.1"/>
    </source>
</evidence>
<evidence type="ECO:0000256" key="3">
    <source>
        <dbReference type="ARBA" id="ARBA00022448"/>
    </source>
</evidence>
<feature type="transmembrane region" description="Helical" evidence="10">
    <location>
        <begin position="409"/>
        <end position="431"/>
    </location>
</feature>
<keyword evidence="7 10" id="KW-1133">Transmembrane helix</keyword>
<evidence type="ECO:0000256" key="6">
    <source>
        <dbReference type="ARBA" id="ARBA00022970"/>
    </source>
</evidence>
<evidence type="ECO:0000313" key="13">
    <source>
        <dbReference type="Proteomes" id="UP001303473"/>
    </source>
</evidence>
<keyword evidence="8 10" id="KW-0472">Membrane</keyword>
<reference evidence="13" key="1">
    <citation type="journal article" date="2023" name="Mol. Phylogenet. Evol.">
        <title>Genome-scale phylogeny and comparative genomics of the fungal order Sordariales.</title>
        <authorList>
            <person name="Hensen N."/>
            <person name="Bonometti L."/>
            <person name="Westerberg I."/>
            <person name="Brannstrom I.O."/>
            <person name="Guillou S."/>
            <person name="Cros-Aarteil S."/>
            <person name="Calhoun S."/>
            <person name="Haridas S."/>
            <person name="Kuo A."/>
            <person name="Mondo S."/>
            <person name="Pangilinan J."/>
            <person name="Riley R."/>
            <person name="LaButti K."/>
            <person name="Andreopoulos B."/>
            <person name="Lipzen A."/>
            <person name="Chen C."/>
            <person name="Yan M."/>
            <person name="Daum C."/>
            <person name="Ng V."/>
            <person name="Clum A."/>
            <person name="Steindorff A."/>
            <person name="Ohm R.A."/>
            <person name="Martin F."/>
            <person name="Silar P."/>
            <person name="Natvig D.O."/>
            <person name="Lalanne C."/>
            <person name="Gautier V."/>
            <person name="Ament-Velasquez S.L."/>
            <person name="Kruys A."/>
            <person name="Hutchinson M.I."/>
            <person name="Powell A.J."/>
            <person name="Barry K."/>
            <person name="Miller A.N."/>
            <person name="Grigoriev I.V."/>
            <person name="Debuchy R."/>
            <person name="Gladieux P."/>
            <person name="Hiltunen Thoren M."/>
            <person name="Johannesson H."/>
        </authorList>
    </citation>
    <scope>NUCLEOTIDE SEQUENCE [LARGE SCALE GENOMIC DNA]</scope>
    <source>
        <strain evidence="13">CBS 340.73</strain>
    </source>
</reference>
<dbReference type="Pfam" id="PF01490">
    <property type="entry name" value="Aa_trans"/>
    <property type="match status" value="1"/>
</dbReference>
<organism evidence="12 13">
    <name type="scientific">Diplogelasinospora grovesii</name>
    <dbReference type="NCBI Taxonomy" id="303347"/>
    <lineage>
        <taxon>Eukaryota</taxon>
        <taxon>Fungi</taxon>
        <taxon>Dikarya</taxon>
        <taxon>Ascomycota</taxon>
        <taxon>Pezizomycotina</taxon>
        <taxon>Sordariomycetes</taxon>
        <taxon>Sordariomycetidae</taxon>
        <taxon>Sordariales</taxon>
        <taxon>Diplogelasinosporaceae</taxon>
        <taxon>Diplogelasinospora</taxon>
    </lineage>
</organism>
<feature type="transmembrane region" description="Helical" evidence="10">
    <location>
        <begin position="156"/>
        <end position="177"/>
    </location>
</feature>
<feature type="transmembrane region" description="Helical" evidence="10">
    <location>
        <begin position="260"/>
        <end position="286"/>
    </location>
</feature>
<dbReference type="GO" id="GO:0015189">
    <property type="term" value="F:L-lysine transmembrane transporter activity"/>
    <property type="evidence" value="ECO:0007669"/>
    <property type="project" value="TreeGrafter"/>
</dbReference>
<feature type="transmembrane region" description="Helical" evidence="10">
    <location>
        <begin position="520"/>
        <end position="543"/>
    </location>
</feature>
<evidence type="ECO:0000256" key="9">
    <source>
        <dbReference type="SAM" id="MobiDB-lite"/>
    </source>
</evidence>
<name>A0AAN6RYU2_9PEZI</name>
<feature type="transmembrane region" description="Helical" evidence="10">
    <location>
        <begin position="189"/>
        <end position="208"/>
    </location>
</feature>
<dbReference type="PANTHER" id="PTHR22950">
    <property type="entry name" value="AMINO ACID TRANSPORTER"/>
    <property type="match status" value="1"/>
</dbReference>
<evidence type="ECO:0000259" key="11">
    <source>
        <dbReference type="Pfam" id="PF01490"/>
    </source>
</evidence>
<dbReference type="GO" id="GO:0005302">
    <property type="term" value="F:L-tyrosine transmembrane transporter activity"/>
    <property type="evidence" value="ECO:0007669"/>
    <property type="project" value="TreeGrafter"/>
</dbReference>
<comment type="similarity">
    <text evidence="2">Belongs to the amino acid/polyamine transporter 2 family.</text>
</comment>
<keyword evidence="13" id="KW-1185">Reference proteome</keyword>
<feature type="transmembrane region" description="Helical" evidence="10">
    <location>
        <begin position="68"/>
        <end position="89"/>
    </location>
</feature>
<evidence type="ECO:0000256" key="10">
    <source>
        <dbReference type="SAM" id="Phobius"/>
    </source>
</evidence>
<sequence>MTNYSTIAHGSASGGVSGRNMAPQRRGRISKDGGGQASMMSSSINLLNTIIGAGTLAMPLAMSHFGVMLGVMLILWCGMTSALGLYLQARCARYLDRGTSSFFALSQMTYPNAAVVFDAAIAIKCFGVGVSYMIIIGDLMPGVAEGFDSRATQISFLMNRNFWVTAFLLFFIVPLSFPKKLDSLKYTSVVALVSIGYLIILVVFHFAADSIPQRGEIHVITWEGPVAALSSLPVVIFAYTCHQNMFSILNEIKDNSAGSIVGVIGSSIGSAASIYVLVAITGYLTFGDHVVGNIVSMYPPSAASTIAKAAIVVLVTFSIPLQIHPCRASIDAVLKWRPGKNPRSLTGNGGHMSSSGNQPLLPSSNSLGALDSHGSPAAPMSDLRFALITSAILVLSYITALNVSSLDRVLAYVGSTGSTSISFILPGLFYYKISDPNSIHHQRLTKEDDDADTPENSGGEDGFEPSVSALLGSVDGLHSATVAGSGAGPRSRSRWRWRWRRKWRWDLEHLETGFLRKLSLCLAIYGFCVMAVCLVMNTFFIVAH</sequence>
<dbReference type="AlphaFoldDB" id="A0AAN6RYU2"/>